<keyword evidence="3" id="KW-0238">DNA-binding</keyword>
<organism evidence="6 7">
    <name type="scientific">Ruegeria marisrubri</name>
    <dbReference type="NCBI Taxonomy" id="1685379"/>
    <lineage>
        <taxon>Bacteria</taxon>
        <taxon>Pseudomonadati</taxon>
        <taxon>Pseudomonadota</taxon>
        <taxon>Alphaproteobacteria</taxon>
        <taxon>Rhodobacterales</taxon>
        <taxon>Roseobacteraceae</taxon>
        <taxon>Ruegeria</taxon>
    </lineage>
</organism>
<feature type="domain" description="HTH lysR-type" evidence="5">
    <location>
        <begin position="19"/>
        <end position="71"/>
    </location>
</feature>
<sequence>MGPTTMQPKLRDPSFVGALVYFDRVAAHLNFSLAAQELGVTTSAVSHRIKRLEVALGQQLFRRDHSVVVLTEAGYRLRNASKEAFDILGRAIEKTTEQRSLRVSIGPFLSVTWLMPLLSEYEKIHQNVRVELVHHIGKPDFANTDLAIWWTEPSVATRHAVQLFSASMVPVARADFAVDIPVWEQDLPPLHYRTRKPWQDWLACAGGPADFAMQGEVFDDPNIVLEAAAHGRGIALGFAPFANALIKSGRLRAISEFAAPSPLNYFLFSEKDVDKDVAAFRVWLLEQAQKLP</sequence>
<keyword evidence="2" id="KW-0805">Transcription regulation</keyword>
<comment type="similarity">
    <text evidence="1">Belongs to the LysR transcriptional regulatory family.</text>
</comment>
<evidence type="ECO:0000256" key="4">
    <source>
        <dbReference type="ARBA" id="ARBA00023163"/>
    </source>
</evidence>
<dbReference type="Gene3D" id="1.10.10.10">
    <property type="entry name" value="Winged helix-like DNA-binding domain superfamily/Winged helix DNA-binding domain"/>
    <property type="match status" value="1"/>
</dbReference>
<evidence type="ECO:0000259" key="5">
    <source>
        <dbReference type="PROSITE" id="PS50931"/>
    </source>
</evidence>
<dbReference type="Pfam" id="PF03466">
    <property type="entry name" value="LysR_substrate"/>
    <property type="match status" value="1"/>
</dbReference>
<evidence type="ECO:0000313" key="7">
    <source>
        <dbReference type="Proteomes" id="UP000053791"/>
    </source>
</evidence>
<dbReference type="Gene3D" id="3.40.190.10">
    <property type="entry name" value="Periplasmic binding protein-like II"/>
    <property type="match status" value="2"/>
</dbReference>
<gene>
    <name evidence="6" type="ORF">AVO45_10340</name>
</gene>
<proteinExistence type="inferred from homology"/>
<evidence type="ECO:0000256" key="1">
    <source>
        <dbReference type="ARBA" id="ARBA00009437"/>
    </source>
</evidence>
<dbReference type="PANTHER" id="PTHR30537:SF74">
    <property type="entry name" value="HTH-TYPE TRANSCRIPTIONAL REGULATOR TRPI"/>
    <property type="match status" value="1"/>
</dbReference>
<dbReference type="Pfam" id="PF00126">
    <property type="entry name" value="HTH_1"/>
    <property type="match status" value="1"/>
</dbReference>
<dbReference type="InterPro" id="IPR000847">
    <property type="entry name" value="LysR_HTH_N"/>
</dbReference>
<dbReference type="SUPFAM" id="SSF53850">
    <property type="entry name" value="Periplasmic binding protein-like II"/>
    <property type="match status" value="1"/>
</dbReference>
<keyword evidence="4" id="KW-0804">Transcription</keyword>
<evidence type="ECO:0000256" key="2">
    <source>
        <dbReference type="ARBA" id="ARBA00023015"/>
    </source>
</evidence>
<evidence type="ECO:0000313" key="6">
    <source>
        <dbReference type="EMBL" id="KUJ76883.1"/>
    </source>
</evidence>
<dbReference type="InterPro" id="IPR058163">
    <property type="entry name" value="LysR-type_TF_proteobact-type"/>
</dbReference>
<dbReference type="STRING" id="1685379.AVO45_10340"/>
<protein>
    <recommendedName>
        <fullName evidence="5">HTH lysR-type domain-containing protein</fullName>
    </recommendedName>
</protein>
<dbReference type="EMBL" id="LQBQ01000034">
    <property type="protein sequence ID" value="KUJ76883.1"/>
    <property type="molecule type" value="Genomic_DNA"/>
</dbReference>
<dbReference type="PRINTS" id="PR00039">
    <property type="entry name" value="HTHLYSR"/>
</dbReference>
<accession>A0A0X3TMD9</accession>
<name>A0A0X3TMD9_9RHOB</name>
<dbReference type="PROSITE" id="PS50931">
    <property type="entry name" value="HTH_LYSR"/>
    <property type="match status" value="1"/>
</dbReference>
<dbReference type="GO" id="GO:0043565">
    <property type="term" value="F:sequence-specific DNA binding"/>
    <property type="evidence" value="ECO:0007669"/>
    <property type="project" value="TreeGrafter"/>
</dbReference>
<dbReference type="PANTHER" id="PTHR30537">
    <property type="entry name" value="HTH-TYPE TRANSCRIPTIONAL REGULATOR"/>
    <property type="match status" value="1"/>
</dbReference>
<evidence type="ECO:0000256" key="3">
    <source>
        <dbReference type="ARBA" id="ARBA00023125"/>
    </source>
</evidence>
<dbReference type="AlphaFoldDB" id="A0A0X3TMD9"/>
<dbReference type="InterPro" id="IPR036390">
    <property type="entry name" value="WH_DNA-bd_sf"/>
</dbReference>
<dbReference type="SUPFAM" id="SSF46785">
    <property type="entry name" value="Winged helix' DNA-binding domain"/>
    <property type="match status" value="1"/>
</dbReference>
<dbReference type="GO" id="GO:0003700">
    <property type="term" value="F:DNA-binding transcription factor activity"/>
    <property type="evidence" value="ECO:0007669"/>
    <property type="project" value="InterPro"/>
</dbReference>
<dbReference type="InterPro" id="IPR036388">
    <property type="entry name" value="WH-like_DNA-bd_sf"/>
</dbReference>
<dbReference type="Proteomes" id="UP000053791">
    <property type="component" value="Unassembled WGS sequence"/>
</dbReference>
<keyword evidence="7" id="KW-1185">Reference proteome</keyword>
<comment type="caution">
    <text evidence="6">The sequence shown here is derived from an EMBL/GenBank/DDBJ whole genome shotgun (WGS) entry which is preliminary data.</text>
</comment>
<dbReference type="InterPro" id="IPR005119">
    <property type="entry name" value="LysR_subst-bd"/>
</dbReference>
<dbReference type="GO" id="GO:0006351">
    <property type="term" value="P:DNA-templated transcription"/>
    <property type="evidence" value="ECO:0007669"/>
    <property type="project" value="TreeGrafter"/>
</dbReference>
<reference evidence="6 7" key="1">
    <citation type="submission" date="2015-12" db="EMBL/GenBank/DDBJ databases">
        <authorList>
            <person name="Shamseldin A."/>
            <person name="Moawad H."/>
            <person name="Abd El-Rahim W.M."/>
            <person name="Sadowsky M.J."/>
        </authorList>
    </citation>
    <scope>NUCLEOTIDE SEQUENCE [LARGE SCALE GENOMIC DNA]</scope>
    <source>
        <strain evidence="6 7">ZGT118</strain>
    </source>
</reference>